<feature type="region of interest" description="Disordered" evidence="1">
    <location>
        <begin position="1"/>
        <end position="24"/>
    </location>
</feature>
<name>A0A1I6VIL3_9ACTN</name>
<feature type="transmembrane region" description="Helical" evidence="2">
    <location>
        <begin position="34"/>
        <end position="51"/>
    </location>
</feature>
<keyword evidence="2" id="KW-0472">Membrane</keyword>
<keyword evidence="2" id="KW-1133">Transmembrane helix</keyword>
<proteinExistence type="predicted"/>
<dbReference type="Proteomes" id="UP000198873">
    <property type="component" value="Unassembled WGS sequence"/>
</dbReference>
<accession>A0A1I6VIL3</accession>
<evidence type="ECO:0000256" key="1">
    <source>
        <dbReference type="SAM" id="MobiDB-lite"/>
    </source>
</evidence>
<evidence type="ECO:0000313" key="3">
    <source>
        <dbReference type="EMBL" id="SFT13586.1"/>
    </source>
</evidence>
<evidence type="ECO:0000256" key="2">
    <source>
        <dbReference type="SAM" id="Phobius"/>
    </source>
</evidence>
<reference evidence="4" key="1">
    <citation type="submission" date="2016-10" db="EMBL/GenBank/DDBJ databases">
        <authorList>
            <person name="Varghese N."/>
            <person name="Submissions S."/>
        </authorList>
    </citation>
    <scope>NUCLEOTIDE SEQUENCE [LARGE SCALE GENOMIC DNA]</scope>
    <source>
        <strain evidence="4">CGMCC 4.7047</strain>
    </source>
</reference>
<feature type="transmembrane region" description="Helical" evidence="2">
    <location>
        <begin position="162"/>
        <end position="181"/>
    </location>
</feature>
<dbReference type="RefSeq" id="WP_019434494.1">
    <property type="nucleotide sequence ID" value="NZ_CP054938.1"/>
</dbReference>
<protein>
    <submittedName>
        <fullName evidence="3">Thiosulfate dehydrogenase [quinone] large subunit</fullName>
    </submittedName>
</protein>
<dbReference type="AlphaFoldDB" id="A0A1I6VIL3"/>
<gene>
    <name evidence="3" type="ORF">SAMN05444716_108148</name>
</gene>
<keyword evidence="4" id="KW-1185">Reference proteome</keyword>
<evidence type="ECO:0000313" key="4">
    <source>
        <dbReference type="Proteomes" id="UP000198873"/>
    </source>
</evidence>
<feature type="transmembrane region" description="Helical" evidence="2">
    <location>
        <begin position="101"/>
        <end position="120"/>
    </location>
</feature>
<dbReference type="EMBL" id="FPAB01000008">
    <property type="protein sequence ID" value="SFT13586.1"/>
    <property type="molecule type" value="Genomic_DNA"/>
</dbReference>
<dbReference type="STRING" id="1176198.SAMN05444716_108148"/>
<organism evidence="3 4">
    <name type="scientific">Streptomyces harbinensis</name>
    <dbReference type="NCBI Taxonomy" id="1176198"/>
    <lineage>
        <taxon>Bacteria</taxon>
        <taxon>Bacillati</taxon>
        <taxon>Actinomycetota</taxon>
        <taxon>Actinomycetes</taxon>
        <taxon>Kitasatosporales</taxon>
        <taxon>Streptomycetaceae</taxon>
        <taxon>Streptomyces</taxon>
    </lineage>
</organism>
<feature type="compositionally biased region" description="Low complexity" evidence="1">
    <location>
        <begin position="7"/>
        <end position="24"/>
    </location>
</feature>
<keyword evidence="2" id="KW-0812">Transmembrane</keyword>
<sequence length="199" mass="20899">MPTPLTAEPSAPVSRRSAPPASAEPALPLPVHRALAVLRIATGAIFLWAFVDKTFGLGYATASQNSWLNGGSPASGYLSGVSAGPLESVFRSMAGQVWVDWAYMAGMLGIGAALVAGVALRLTALAGGLMLLTLWIAEWPPARHLSDGTPSMSPNPLVDQHIVYLVALVVLALCSAGRTWGLGGRWARLPLVARHSWLR</sequence>